<dbReference type="KEGG" id="qsa:O6P43_002259"/>
<keyword evidence="1" id="KW-0677">Repeat</keyword>
<feature type="domain" description="SAM" evidence="2">
    <location>
        <begin position="138"/>
        <end position="201"/>
    </location>
</feature>
<dbReference type="Pfam" id="PF00536">
    <property type="entry name" value="SAM_1"/>
    <property type="match status" value="1"/>
</dbReference>
<evidence type="ECO:0000259" key="2">
    <source>
        <dbReference type="PROSITE" id="PS50105"/>
    </source>
</evidence>
<dbReference type="Proteomes" id="UP001163823">
    <property type="component" value="Chromosome 2"/>
</dbReference>
<reference evidence="3" key="1">
    <citation type="journal article" date="2023" name="Science">
        <title>Elucidation of the pathway for biosynthesis of saponin adjuvants from the soapbark tree.</title>
        <authorList>
            <person name="Reed J."/>
            <person name="Orme A."/>
            <person name="El-Demerdash A."/>
            <person name="Owen C."/>
            <person name="Martin L.B.B."/>
            <person name="Misra R.C."/>
            <person name="Kikuchi S."/>
            <person name="Rejzek M."/>
            <person name="Martin A.C."/>
            <person name="Harkess A."/>
            <person name="Leebens-Mack J."/>
            <person name="Louveau T."/>
            <person name="Stephenson M.J."/>
            <person name="Osbourn A."/>
        </authorList>
    </citation>
    <scope>NUCLEOTIDE SEQUENCE</scope>
    <source>
        <strain evidence="3">S10</strain>
    </source>
</reference>
<dbReference type="Gene3D" id="1.10.150.50">
    <property type="entry name" value="Transcription Factor, Ets-1"/>
    <property type="match status" value="1"/>
</dbReference>
<evidence type="ECO:0000256" key="1">
    <source>
        <dbReference type="ARBA" id="ARBA00022737"/>
    </source>
</evidence>
<name>A0AAD7QCB1_QUISA</name>
<dbReference type="PANTHER" id="PTHR10627">
    <property type="entry name" value="SCP160"/>
    <property type="match status" value="1"/>
</dbReference>
<dbReference type="InterPro" id="IPR013761">
    <property type="entry name" value="SAM/pointed_sf"/>
</dbReference>
<dbReference type="PANTHER" id="PTHR10627:SF65">
    <property type="entry name" value="SAM DOMAIN-CONTAINING PROTEIN"/>
    <property type="match status" value="1"/>
</dbReference>
<comment type="caution">
    <text evidence="3">The sequence shown here is derived from an EMBL/GenBank/DDBJ whole genome shotgun (WGS) entry which is preliminary data.</text>
</comment>
<sequence>MLVVSMNSKRQRRPNVRFGEIGDISASFACRFSQKTEENLGPKSWNCEEGQAFDEKEFVPFTSDACSNYSSDCIKDISDQVTPATSKEACEHDVYGLTYDTWQQANFHACQEEDFYDGGNNSFPKSDGVWNELRGGDSEVNSVKRWLEKLGFGKYAAVFEMHEVDEEVLPLLALEDLKEMGVFAVGTRRKLYNAIQQLRGGYSSAELIE</sequence>
<dbReference type="AlphaFoldDB" id="A0AAD7QCB1"/>
<proteinExistence type="predicted"/>
<dbReference type="InterPro" id="IPR001660">
    <property type="entry name" value="SAM"/>
</dbReference>
<keyword evidence="4" id="KW-1185">Reference proteome</keyword>
<dbReference type="PROSITE" id="PS50105">
    <property type="entry name" value="SAM_DOMAIN"/>
    <property type="match status" value="1"/>
</dbReference>
<dbReference type="CDD" id="cd09487">
    <property type="entry name" value="SAM_superfamily"/>
    <property type="match status" value="1"/>
</dbReference>
<dbReference type="SUPFAM" id="SSF47769">
    <property type="entry name" value="SAM/Pointed domain"/>
    <property type="match status" value="1"/>
</dbReference>
<evidence type="ECO:0000313" key="4">
    <source>
        <dbReference type="Proteomes" id="UP001163823"/>
    </source>
</evidence>
<accession>A0AAD7QCB1</accession>
<gene>
    <name evidence="3" type="ORF">O6P43_002259</name>
</gene>
<dbReference type="SMART" id="SM00454">
    <property type="entry name" value="SAM"/>
    <property type="match status" value="1"/>
</dbReference>
<dbReference type="EMBL" id="JARAOO010000002">
    <property type="protein sequence ID" value="KAJ7978782.1"/>
    <property type="molecule type" value="Genomic_DNA"/>
</dbReference>
<evidence type="ECO:0000313" key="3">
    <source>
        <dbReference type="EMBL" id="KAJ7978782.1"/>
    </source>
</evidence>
<protein>
    <submittedName>
        <fullName evidence="3">Sterile alpha motif domain-containing protein</fullName>
    </submittedName>
</protein>
<organism evidence="3 4">
    <name type="scientific">Quillaja saponaria</name>
    <name type="common">Soap bark tree</name>
    <dbReference type="NCBI Taxonomy" id="32244"/>
    <lineage>
        <taxon>Eukaryota</taxon>
        <taxon>Viridiplantae</taxon>
        <taxon>Streptophyta</taxon>
        <taxon>Embryophyta</taxon>
        <taxon>Tracheophyta</taxon>
        <taxon>Spermatophyta</taxon>
        <taxon>Magnoliopsida</taxon>
        <taxon>eudicotyledons</taxon>
        <taxon>Gunneridae</taxon>
        <taxon>Pentapetalae</taxon>
        <taxon>rosids</taxon>
        <taxon>fabids</taxon>
        <taxon>Fabales</taxon>
        <taxon>Quillajaceae</taxon>
        <taxon>Quillaja</taxon>
    </lineage>
</organism>